<dbReference type="Proteomes" id="UP001162162">
    <property type="component" value="Unassembled WGS sequence"/>
</dbReference>
<sequence>MSSQSTLTVKLLGSDETLIAECNGFTVRLLQEVLQLGRGRFCNTPSKRSHFYRRINMKLGNALYMKLFTELYLVDNVKTIPVI</sequence>
<reference evidence="1" key="1">
    <citation type="journal article" date="2023" name="Insect Mol. Biol.">
        <title>Genome sequencing provides insights into the evolution of gene families encoding plant cell wall-degrading enzymes in longhorned beetles.</title>
        <authorList>
            <person name="Shin N.R."/>
            <person name="Okamura Y."/>
            <person name="Kirsch R."/>
            <person name="Pauchet Y."/>
        </authorList>
    </citation>
    <scope>NUCLEOTIDE SEQUENCE</scope>
    <source>
        <strain evidence="1">AMC_N1</strain>
    </source>
</reference>
<name>A0AAV8ZA63_9CUCU</name>
<evidence type="ECO:0000313" key="2">
    <source>
        <dbReference type="Proteomes" id="UP001162162"/>
    </source>
</evidence>
<protein>
    <submittedName>
        <fullName evidence="1">Uncharacterized protein</fullName>
    </submittedName>
</protein>
<organism evidence="1 2">
    <name type="scientific">Aromia moschata</name>
    <dbReference type="NCBI Taxonomy" id="1265417"/>
    <lineage>
        <taxon>Eukaryota</taxon>
        <taxon>Metazoa</taxon>
        <taxon>Ecdysozoa</taxon>
        <taxon>Arthropoda</taxon>
        <taxon>Hexapoda</taxon>
        <taxon>Insecta</taxon>
        <taxon>Pterygota</taxon>
        <taxon>Neoptera</taxon>
        <taxon>Endopterygota</taxon>
        <taxon>Coleoptera</taxon>
        <taxon>Polyphaga</taxon>
        <taxon>Cucujiformia</taxon>
        <taxon>Chrysomeloidea</taxon>
        <taxon>Cerambycidae</taxon>
        <taxon>Cerambycinae</taxon>
        <taxon>Callichromatini</taxon>
        <taxon>Aromia</taxon>
    </lineage>
</organism>
<gene>
    <name evidence="1" type="ORF">NQ318_020274</name>
</gene>
<accession>A0AAV8ZA63</accession>
<keyword evidence="2" id="KW-1185">Reference proteome</keyword>
<evidence type="ECO:0000313" key="1">
    <source>
        <dbReference type="EMBL" id="KAJ8960971.1"/>
    </source>
</evidence>
<dbReference type="EMBL" id="JAPWTK010000007">
    <property type="protein sequence ID" value="KAJ8960971.1"/>
    <property type="molecule type" value="Genomic_DNA"/>
</dbReference>
<dbReference type="AlphaFoldDB" id="A0AAV8ZA63"/>
<comment type="caution">
    <text evidence="1">The sequence shown here is derived from an EMBL/GenBank/DDBJ whole genome shotgun (WGS) entry which is preliminary data.</text>
</comment>
<proteinExistence type="predicted"/>